<comment type="caution">
    <text evidence="1">The sequence shown here is derived from an EMBL/GenBank/DDBJ whole genome shotgun (WGS) entry which is preliminary data.</text>
</comment>
<dbReference type="AlphaFoldDB" id="A0A401FU90"/>
<gene>
    <name evidence="1" type="ORF">DENIS_1493</name>
</gene>
<evidence type="ECO:0000313" key="2">
    <source>
        <dbReference type="Proteomes" id="UP000288096"/>
    </source>
</evidence>
<evidence type="ECO:0000313" key="1">
    <source>
        <dbReference type="EMBL" id="GBC60536.1"/>
    </source>
</evidence>
<sequence length="151" mass="17057">MRKKAEKKIRQAAAELSSGGDYRLDEVRGRAGLHPKIFDKTILDMARLDTIALFTGSTAGMSPVQISNLVRRGDTVYIRFRFTDGSDVPEHQESPGPEVTTTVVILQHLGPDEWESFEHMCHAEEGKRAEQKIREMIREYIRQNRSGNSTG</sequence>
<reference evidence="2" key="1">
    <citation type="submission" date="2017-11" db="EMBL/GenBank/DDBJ databases">
        <authorList>
            <person name="Watanabe M."/>
            <person name="Kojima H."/>
        </authorList>
    </citation>
    <scope>NUCLEOTIDE SEQUENCE [LARGE SCALE GENOMIC DNA]</scope>
    <source>
        <strain evidence="2">Tokyo 01</strain>
    </source>
</reference>
<accession>A0A401FU90</accession>
<dbReference type="EMBL" id="BEXT01000001">
    <property type="protein sequence ID" value="GBC60536.1"/>
    <property type="molecule type" value="Genomic_DNA"/>
</dbReference>
<dbReference type="OrthoDB" id="4427276at2"/>
<dbReference type="RefSeq" id="WP_124327939.1">
    <property type="nucleotide sequence ID" value="NZ_BEXT01000001.1"/>
</dbReference>
<organism evidence="1 2">
    <name type="scientific">Desulfonema ishimotonii</name>
    <dbReference type="NCBI Taxonomy" id="45657"/>
    <lineage>
        <taxon>Bacteria</taxon>
        <taxon>Pseudomonadati</taxon>
        <taxon>Thermodesulfobacteriota</taxon>
        <taxon>Desulfobacteria</taxon>
        <taxon>Desulfobacterales</taxon>
        <taxon>Desulfococcaceae</taxon>
        <taxon>Desulfonema</taxon>
    </lineage>
</organism>
<name>A0A401FU90_9BACT</name>
<reference evidence="2" key="2">
    <citation type="submission" date="2019-01" db="EMBL/GenBank/DDBJ databases">
        <title>Genome sequence of Desulfonema ishimotonii strain Tokyo 01.</title>
        <authorList>
            <person name="Fukui M."/>
        </authorList>
    </citation>
    <scope>NUCLEOTIDE SEQUENCE [LARGE SCALE GENOMIC DNA]</scope>
    <source>
        <strain evidence="2">Tokyo 01</strain>
    </source>
</reference>
<dbReference type="Proteomes" id="UP000288096">
    <property type="component" value="Unassembled WGS sequence"/>
</dbReference>
<protein>
    <submittedName>
        <fullName evidence="1">Uncharacterized protein</fullName>
    </submittedName>
</protein>
<proteinExistence type="predicted"/>
<keyword evidence="2" id="KW-1185">Reference proteome</keyword>